<keyword evidence="3" id="KW-1185">Reference proteome</keyword>
<dbReference type="OrthoDB" id="28165at2759"/>
<proteinExistence type="predicted"/>
<evidence type="ECO:0000313" key="2">
    <source>
        <dbReference type="EMBL" id="EDR21566.1"/>
    </source>
</evidence>
<feature type="region of interest" description="Disordered" evidence="1">
    <location>
        <begin position="1"/>
        <end position="35"/>
    </location>
</feature>
<evidence type="ECO:0000313" key="3">
    <source>
        <dbReference type="Proteomes" id="UP000008076"/>
    </source>
</evidence>
<organism evidence="3">
    <name type="scientific">Entamoeba dispar (strain ATCC PRA-260 / SAW760)</name>
    <dbReference type="NCBI Taxonomy" id="370354"/>
    <lineage>
        <taxon>Eukaryota</taxon>
        <taxon>Amoebozoa</taxon>
        <taxon>Evosea</taxon>
        <taxon>Archamoebae</taxon>
        <taxon>Mastigamoebida</taxon>
        <taxon>Entamoebidae</taxon>
        <taxon>Entamoeba</taxon>
    </lineage>
</organism>
<evidence type="ECO:0000256" key="1">
    <source>
        <dbReference type="SAM" id="MobiDB-lite"/>
    </source>
</evidence>
<dbReference type="GeneID" id="5886847"/>
<sequence length="112" mass="13286">MSFQLKKKQMNKDKEKGPKPNKNEDKTETEKRQWKTKYDDSTIRIRLEKNLYDKLIAIKEVNATQRLSLNKIINRLYDSYITRNPQFASIGNQVVSEQDQLPKPSEVEEKKD</sequence>
<dbReference type="OMA" id="IARNPQY"/>
<accession>B0EV76</accession>
<dbReference type="RefSeq" id="XP_001741952.1">
    <property type="nucleotide sequence ID" value="XM_001741900.1"/>
</dbReference>
<dbReference type="eggNOG" id="ENOG502RHV5">
    <property type="taxonomic scope" value="Eukaryota"/>
</dbReference>
<dbReference type="Proteomes" id="UP000008076">
    <property type="component" value="Unassembled WGS sequence"/>
</dbReference>
<feature type="compositionally biased region" description="Basic and acidic residues" evidence="1">
    <location>
        <begin position="10"/>
        <end position="35"/>
    </location>
</feature>
<gene>
    <name evidence="2" type="ORF">EDI_062380</name>
</gene>
<protein>
    <submittedName>
        <fullName evidence="2">Uncharacterized protein</fullName>
    </submittedName>
</protein>
<dbReference type="AlphaFoldDB" id="B0EV76"/>
<feature type="region of interest" description="Disordered" evidence="1">
    <location>
        <begin position="92"/>
        <end position="112"/>
    </location>
</feature>
<reference evidence="3" key="1">
    <citation type="submission" date="2007-12" db="EMBL/GenBank/DDBJ databases">
        <title>Annotation of Entamoeba dispar SAW760.</title>
        <authorList>
            <person name="Lorenzi H."/>
            <person name="Inman J."/>
            <person name="Schobel S."/>
            <person name="Amedeo P."/>
            <person name="Caler E."/>
        </authorList>
    </citation>
    <scope>NUCLEOTIDE SEQUENCE [LARGE SCALE GENOMIC DNA]</scope>
    <source>
        <strain evidence="3">ATCC PRA-260 / SAW760</strain>
    </source>
</reference>
<dbReference type="EMBL" id="DS551041">
    <property type="protein sequence ID" value="EDR21566.1"/>
    <property type="molecule type" value="Genomic_DNA"/>
</dbReference>
<dbReference type="VEuPathDB" id="AmoebaDB:EDI_062380"/>
<dbReference type="KEGG" id="edi:EDI_062380"/>
<name>B0EV76_ENTDS</name>